<dbReference type="Proteomes" id="UP000182264">
    <property type="component" value="Chromosome"/>
</dbReference>
<keyword evidence="2" id="KW-0732">Signal</keyword>
<evidence type="ECO:0000256" key="2">
    <source>
        <dbReference type="SAM" id="SignalP"/>
    </source>
</evidence>
<evidence type="ECO:0000313" key="4">
    <source>
        <dbReference type="Proteomes" id="UP000182264"/>
    </source>
</evidence>
<dbReference type="AlphaFoldDB" id="A0A1L3GDU2"/>
<evidence type="ECO:0000256" key="1">
    <source>
        <dbReference type="SAM" id="Coils"/>
    </source>
</evidence>
<proteinExistence type="predicted"/>
<organism evidence="3 4">
    <name type="scientific">Syntrophotalea acetylenica</name>
    <name type="common">Pelobacter acetylenicus</name>
    <dbReference type="NCBI Taxonomy" id="29542"/>
    <lineage>
        <taxon>Bacteria</taxon>
        <taxon>Pseudomonadati</taxon>
        <taxon>Thermodesulfobacteriota</taxon>
        <taxon>Desulfuromonadia</taxon>
        <taxon>Desulfuromonadales</taxon>
        <taxon>Syntrophotaleaceae</taxon>
        <taxon>Syntrophotalea</taxon>
    </lineage>
</organism>
<dbReference type="Gene3D" id="1.20.5.1230">
    <property type="entry name" value="Apolipoprotein A-I"/>
    <property type="match status" value="1"/>
</dbReference>
<dbReference type="SUPFAM" id="SSF58113">
    <property type="entry name" value="Apolipoprotein A-I"/>
    <property type="match status" value="1"/>
</dbReference>
<protein>
    <recommendedName>
        <fullName evidence="5">Lipoprotein</fullName>
    </recommendedName>
</protein>
<dbReference type="EMBL" id="CP015518">
    <property type="protein sequence ID" value="APG24113.1"/>
    <property type="molecule type" value="Genomic_DNA"/>
</dbReference>
<gene>
    <name evidence="3" type="ORF">A7E75_03000</name>
</gene>
<dbReference type="RefSeq" id="WP_072285930.1">
    <property type="nucleotide sequence ID" value="NZ_CP015455.1"/>
</dbReference>
<keyword evidence="4" id="KW-1185">Reference proteome</keyword>
<feature type="signal peptide" evidence="2">
    <location>
        <begin position="1"/>
        <end position="28"/>
    </location>
</feature>
<name>A0A1L3GDU2_SYNAC</name>
<evidence type="ECO:0008006" key="5">
    <source>
        <dbReference type="Google" id="ProtNLM"/>
    </source>
</evidence>
<evidence type="ECO:0000313" key="3">
    <source>
        <dbReference type="EMBL" id="APG24113.1"/>
    </source>
</evidence>
<accession>A0A1L3GDU2</accession>
<reference evidence="3 4" key="1">
    <citation type="journal article" date="2017" name="Genome Announc.">
        <title>Complete Genome Sequences of Two Acetylene-Fermenting Pelobacter acetylenicus Strains.</title>
        <authorList>
            <person name="Sutton J.M."/>
            <person name="Baesman S.M."/>
            <person name="Fierst J.L."/>
            <person name="Poret-Peterson A.T."/>
            <person name="Oremland R.S."/>
            <person name="Dunlap D.S."/>
            <person name="Akob D.M."/>
        </authorList>
    </citation>
    <scope>NUCLEOTIDE SEQUENCE [LARGE SCALE GENOMIC DNA]</scope>
    <source>
        <strain evidence="3 4">DSM 3247</strain>
    </source>
</reference>
<dbReference type="KEGG" id="pace:A6070_11625"/>
<feature type="chain" id="PRO_5012273011" description="Lipoprotein" evidence="2">
    <location>
        <begin position="29"/>
        <end position="159"/>
    </location>
</feature>
<keyword evidence="1" id="KW-0175">Coiled coil</keyword>
<feature type="coiled-coil region" evidence="1">
    <location>
        <begin position="41"/>
        <end position="127"/>
    </location>
</feature>
<sequence length="159" mass="18135">MKYIKTNNSILMLVALLLITLTSCTDTSEEKKAIPEDETSINEVKQETQDLIQTLEAYTADQRDEAVQRARTALSNLDERIDALEKRIDGNWNQMNEAAREKARANLEALRKQRNQVAESYESMKASSVDAWDHMKDGFSDAYKALADAWEKSEKEFSP</sequence>
<dbReference type="PROSITE" id="PS51257">
    <property type="entry name" value="PROKAR_LIPOPROTEIN"/>
    <property type="match status" value="1"/>
</dbReference>